<comment type="caution">
    <text evidence="5">The sequence shown here is derived from an EMBL/GenBank/DDBJ whole genome shotgun (WGS) entry which is preliminary data.</text>
</comment>
<feature type="region of interest" description="Disordered" evidence="2">
    <location>
        <begin position="3146"/>
        <end position="3184"/>
    </location>
</feature>
<organism evidence="5 6">
    <name type="scientific">Aphanizomenon flos-aquae WA102</name>
    <dbReference type="NCBI Taxonomy" id="1710896"/>
    <lineage>
        <taxon>Bacteria</taxon>
        <taxon>Bacillati</taxon>
        <taxon>Cyanobacteriota</taxon>
        <taxon>Cyanophyceae</taxon>
        <taxon>Nostocales</taxon>
        <taxon>Aphanizomenonaceae</taxon>
        <taxon>Aphanizomenon</taxon>
    </lineage>
</organism>
<keyword evidence="3" id="KW-0812">Transmembrane</keyword>
<dbReference type="PANTHER" id="PTHR34491">
    <property type="entry name" value="A-TYPE INCLUSION PROTEIN, PUTATIVE-RELATED"/>
    <property type="match status" value="1"/>
</dbReference>
<name>A0A1B7X8A6_APHFL</name>
<sequence>MADVNSNININFDTTAALAQLRSLQAGLSRFHQTLAEGNLAAANAQKGLNAQLIQSVGATGKFSASQVKVAGSTLAFTSALEKNKLSLREYYRYTMAAATANTRVMGKAFSEEREIINRARRDRVKALQAQYIQMNKSNAGFMDAIRIMPKSLQMASGKFTELGTRIQYAAQKQQFLNQLLKQGSTQLLNFGKNTQWAGRQLMVGLTMPLALFGSAAAKAFKEFDAEVVKFRRVYGNAFTNDAEVNAAVENIRKLSNEYVKYGVSVTKTMEMAATAAAAGFEGSALTTQVETATKLAVLGQIEQQQALETTISLQTAFGLSSEDLAKKINFLNAVENQTLLSIEDLTIAIPKAAPVVKQLGGSVEDLAFFLTAMKEGGINASEGANALKSGLASLINPSDKAAKFLGNLGINVRGLVEANKGDIKGIVVGFARALDELDPLNRARAIEQMFGKFQFARLSTLFQNVTKDGSQASRAFQLAGASIEELAILSEREMKKIEDSTGAKFQAALENLKQEIMPLGKAFLEALTPVVKFFSGLLEKFNGLGDNTKKVIAIIVAAVAGLGPVLLMTFGLLMNGVANVIKLFTMLRGGIAKLNGQTGVMGAGFNYMTQEQIENAASSEQLHQTHSRLIQVFNVEKTSVNALAASYNSLSTQMRTMATQNPALFAGGVRGAKKAISGLPPVKKYREGVLSVPGPKGAGDVVPAMLSPGEAVIPTDTTNKYRGLISAMFQDKVPGFMAGRLPGGPGKGIPLSDGPAAVRKAQQAKYRRRDDARQGYNEPHPDVSTGPVFVGMPKTAKEASQSRQILDKISEQVSLGRFGTMPPSNFGTKLQGFKGYSFPERGIGGVYRKPNGKIVVVKPTIDEKTALAEVRMTQIEAARGMIVPKQVIRTMVDPTDVTGQRKFIVIESPYDPRIAAMDGKFTQGDMVKQLVGSTLRGDKDLQQANVSGRIVADVGNAGAFDRASGFRDYANVMPSMEEQAMINLLGIKGGAKKFFAQETASIAGKMTPQQYENAIKQEINQSIPRVEKLIKSWDLEPDEQIVYDNLLKRLKAGAKVDWAKFQPIHASAANGVIKAETGIGSGARPQEILEQLSKYEIASVEASQSKSADLRRSAEAAFRTTLESLDSADPVRSKIVKTAWDGGVVPVPPSGRDKSFAPRQTAFINELSRMTPIDVDGVTKYLHPDDLDSFRSDPDGRAKYARTKEQVINNVLYRMGAIPNDKGIFVDKGGFEGSRFASVSALKTDLRSSNKGAGGGRGVLSNIVRPEAMRLLDEYRARMGDPLKSKAAIDMRALGLTDAQIIQKLKPELSHISATGNAGIGGRDAVKFKTGTAQYDTFALNRYIGTGSSRFQDILKWNNGGNLNPLKLNPALLSEYKKAADFMATGLHPETPEQRSLVARAAELEALAADHKANGGKIPKVKLPRNAGVNARALLAILRDPAIQPSRMINLAATSADEVFVGAKKGESVANVPAKTVKKIGNKNSVPIPDNVVPVGKNGKRTSDNVLVRKNQSETITTPSQTRQLVRVRGFDKGDGKVVRNTGGLTNPTVKQGQLALQLRSKGYTQVEIDRALRRFAENELKNKQSQVRAAEQAARVEAARQKEQAGIQKKQTDVARKAFVENERRAQLNAAQARTYDAAVKENQRRDLKNQKQTEKANIKNQRIARQEKVGRFSGGASMALGTVGMGLMMSGNTNAGMAVSGLSALAGMAPMLAGMGPVGIALTAVAAVGGGLWMLDRAAKKAAEAQSKQVDATRATTEKMKAIGIMTGKVGASEIYARKRQESVSDRYSFGFKRGKSQFGSEFLKEQVGKDMMAGITKSLTSGSKNTASQVAVELAGYISDGILTAQQANSIADQIGIELGNTTMGADITGKLLQLVGPDGKDLLTNPLEVRVKLIQEQQKITKDVVNELEKYANENKSSDWIVFEGSNTSDGKSANYDAEQVKTFAAAAAASNIQDLEFSQAQIDSLNLEKDKKIEILKAQKAATSDKAKQLEIDGKIRDVEKDRVSETKALRSGNKKIMQEQLKAFKAVQTTHLYGSQAQIETAYFEGLKTQVREKYKDDPNQTAFLEKFFEGAKNAGSQEIEVKLNTLVGSGQMSVSTSVKLMEMFAGDEKGLNKVLNLTTSVADPGKVNEFINQVDTLTDPGTKKEIIVALTAMTPKESEKILSAFNLMKELNPEINIEFFFKDGGAAGIGKLQKIADKLEIVKNIDIPVLQFITETKEVGGTSLDGLNEIMEEYKNQPDFIHKVVLSQFIVLKETLTPDQINAEKKRMLAGYKGNPSGAAKYSEYLNTPEGTEAAKASYMKRGVAQAVEKEKAAIEAERLAAEQEDGGTKTDPFEWMLAALKNVRNAAIDAKGGIEELKRALAKVGPKSVVDKFKGIDQQLVAQGRNKQFIDFVMNQDPTEQAKYFTTAGAAEKSGKNKGRIKDPYNKNKFLPETAKQGDVVLSSLGKTYNNFFDAKVIGDFNAAMVRSLSSIKDQEKARIKLVAAGYDSVTIEGLLTDEYTTQLIASGKITDEELKQNVEISKELANRQKINSLLSRGTSELQRQVDLSRAAQAAKFLRSQGVSEDGVRAALADAGSLSEAIAAMDQYNSSAGLAAGTLKTIVDGLNAIKANSNIELIFKFATANVASQISQGADAAKKIMDSKRTVYNNLTAEKLKNATSSYVDASKPAQQVGKIATATVDARYKATNTPIPVISEGATIKSLQKAMETKAKEISLSSSNLSNAQSAASAVRDQISNAENALQAALDNANAGVDKAIKGVQDVIRGYENQIKSIEKTIKSREDQIKKRFTDKIEAFNKENQMLSNDLAIMDKAAEDINEKYDKQVEALQEVNKLNQEIIDSQGQQLDLADALSQGDIAAAARVANEMSASYANNQADTIMQGVELARTNDLSALTGAESGLTSEAISERQFAISQEIYKLETDPARLAIEAEILALNESILAVQELIAAKQEEIDNIEAGRANILAGVEAAHAANLKALNDSLVPLDEAVKKNADILKKLEDEEAALSAQEGYLAAIAEEAVAIDNTTGMTLEDWADTEDKVKSVEELAEAYAISTLAAQAAVAAASRSWGEILDSINKIPDSVDTKLIVEKIENITQNIKKTYTDDGSTAAANKATADAQEKAAKTTIALRKLQSGQPLTDEEKGLLGISVTKKDDGTDPGKNNSENGTDADPNIYAQRNALYAAARKAEEEEAAKKAAADAAKTAGMYDPTDPSHLGSYEDGVRLIGDIGRTPLRYMGYWADGGVVYRKGGSTDPEFKPKGTDTVPAMLTPGEFVVKKSAVKKYGSKFFKTLNDKKYPKKTAAITPVEVLDIIRNLGSSKSSKSETASTTPTEVLDIIRNLNPSLDIKPTSAYDSNNQPTGSPTGRYWGELERLYEGSPIGFDNKGKPIFNTTGKDPWGGTEIPGLPFSGKVANFSDYFHQLAEQPKDYSSPGMGIDKPIERYAGSGASMGGIGNGAYGVTGLQMLSEGGMAGNKNGNWFSRFNPVNAFSSMLSGMFNVGASKTFNTSTNIKSKITQQEKDYMALQTAQMLSGYTSAFNLKNKTSPEIFGNQRLGVLADVLGVLPGIGLGIRGLSKASSGAKMAATPKTTVYANNADKIEDIPFLDDTRQARFLEYAKSLNNKDAKTLSQDTIAGIKKNEAEIKKRFDNILELKTKGTLDGKSIEEGSLSPTELIEAFNRQNTDDLMQIALAKKYNIPPIAQDYLKDYAHIGATAFYGKNWSQIHTALGRQTLGREIVGYRGLSHKDLADIVGYREVNKLEDFTGKVIGKESAYEGSVGFGATPGATLKSNWRELLGERNEFIAPYDVINNKDLFDLEQGIGGVGNAWVPDTAKSFTESLDWAKTITTNNDTGGGGVPAIAKVNFGPDVLGIDSITKLGQGGTHADPTLTEPLISAFTEFILKKVTPMAHRIPDDTGAFVPWADGTAWRGGPGYSRYVDEYEFDAVRTLPKPYIVPERFDDAVTANVDHLALAERSQSIVDALKKQNLQNAAKAEGMAKRYGMSSGGLVPKYFAAGGYASGTDTIPAMLTPGEFVMSKYAVEAHGADTMKAINNGSSVGDSVYNYSISVNVKSDSNPDEIARAVMTQIKSIDSQKIRGVRV</sequence>
<dbReference type="InterPro" id="IPR010090">
    <property type="entry name" value="Phage_tape_meas"/>
</dbReference>
<dbReference type="NCBIfam" id="TIGR01760">
    <property type="entry name" value="tape_meas_TP901"/>
    <property type="match status" value="1"/>
</dbReference>
<evidence type="ECO:0000259" key="4">
    <source>
        <dbReference type="Pfam" id="PF10145"/>
    </source>
</evidence>
<dbReference type="Pfam" id="PF10145">
    <property type="entry name" value="PhageMin_Tail"/>
    <property type="match status" value="1"/>
</dbReference>
<feature type="domain" description="Phage tail tape measure protein" evidence="4">
    <location>
        <begin position="252"/>
        <end position="452"/>
    </location>
</feature>
<dbReference type="Proteomes" id="UP000092093">
    <property type="component" value="Unassembled WGS sequence"/>
</dbReference>
<keyword evidence="1" id="KW-0175">Coiled coil</keyword>
<evidence type="ECO:0000256" key="2">
    <source>
        <dbReference type="SAM" id="MobiDB-lite"/>
    </source>
</evidence>
<protein>
    <recommendedName>
        <fullName evidence="4">Phage tail tape measure protein domain-containing protein</fullName>
    </recommendedName>
</protein>
<dbReference type="EMBL" id="LJOW01000002">
    <property type="protein sequence ID" value="OBQ45621.1"/>
    <property type="molecule type" value="Genomic_DNA"/>
</dbReference>
<evidence type="ECO:0000313" key="6">
    <source>
        <dbReference type="Proteomes" id="UP000092093"/>
    </source>
</evidence>
<reference evidence="5 6" key="1">
    <citation type="submission" date="2015-09" db="EMBL/GenBank/DDBJ databases">
        <title>Aphanizomenon flos-aquae WA102.</title>
        <authorList>
            <person name="Driscoll C."/>
        </authorList>
    </citation>
    <scope>NUCLEOTIDE SEQUENCE [LARGE SCALE GENOMIC DNA]</scope>
    <source>
        <strain evidence="5">WA102</strain>
    </source>
</reference>
<feature type="coiled-coil region" evidence="1">
    <location>
        <begin position="2731"/>
        <end position="2847"/>
    </location>
</feature>
<keyword evidence="3" id="KW-1133">Transmembrane helix</keyword>
<evidence type="ECO:0000256" key="1">
    <source>
        <dbReference type="SAM" id="Coils"/>
    </source>
</evidence>
<dbReference type="PANTHER" id="PTHR34491:SF156">
    <property type="entry name" value="KINESIN MOTOR DOMAIN-CONTAINING PROTEIN"/>
    <property type="match status" value="1"/>
</dbReference>
<feature type="region of interest" description="Disordered" evidence="2">
    <location>
        <begin position="769"/>
        <end position="790"/>
    </location>
</feature>
<accession>A0A1B7X8A6</accession>
<evidence type="ECO:0000256" key="3">
    <source>
        <dbReference type="SAM" id="Phobius"/>
    </source>
</evidence>
<proteinExistence type="predicted"/>
<dbReference type="PATRIC" id="fig|1710896.3.peg.2618"/>
<gene>
    <name evidence="5" type="ORF">AN484_01245</name>
</gene>
<feature type="coiled-coil region" evidence="1">
    <location>
        <begin position="1640"/>
        <end position="1667"/>
    </location>
</feature>
<keyword evidence="3" id="KW-0472">Membrane</keyword>
<evidence type="ECO:0000313" key="5">
    <source>
        <dbReference type="EMBL" id="OBQ45621.1"/>
    </source>
</evidence>
<feature type="transmembrane region" description="Helical" evidence="3">
    <location>
        <begin position="552"/>
        <end position="579"/>
    </location>
</feature>